<comment type="caution">
    <text evidence="1">The sequence shown here is derived from an EMBL/GenBank/DDBJ whole genome shotgun (WGS) entry which is preliminary data.</text>
</comment>
<dbReference type="EMBL" id="REGN01000529">
    <property type="protein sequence ID" value="RNA41230.1"/>
    <property type="molecule type" value="Genomic_DNA"/>
</dbReference>
<organism evidence="1 2">
    <name type="scientific">Brachionus plicatilis</name>
    <name type="common">Marine rotifer</name>
    <name type="synonym">Brachionus muelleri</name>
    <dbReference type="NCBI Taxonomy" id="10195"/>
    <lineage>
        <taxon>Eukaryota</taxon>
        <taxon>Metazoa</taxon>
        <taxon>Spiralia</taxon>
        <taxon>Gnathifera</taxon>
        <taxon>Rotifera</taxon>
        <taxon>Eurotatoria</taxon>
        <taxon>Monogononta</taxon>
        <taxon>Pseudotrocha</taxon>
        <taxon>Ploima</taxon>
        <taxon>Brachionidae</taxon>
        <taxon>Brachionus</taxon>
    </lineage>
</organism>
<dbReference type="Proteomes" id="UP000276133">
    <property type="component" value="Unassembled WGS sequence"/>
</dbReference>
<evidence type="ECO:0000313" key="1">
    <source>
        <dbReference type="EMBL" id="RNA41230.1"/>
    </source>
</evidence>
<protein>
    <submittedName>
        <fullName evidence="1">RNA-directed DNA polymerase from mobile element jockey-like</fullName>
    </submittedName>
</protein>
<keyword evidence="2" id="KW-1185">Reference proteome</keyword>
<accession>A0A3M7T077</accession>
<keyword evidence="1" id="KW-0548">Nucleotidyltransferase</keyword>
<dbReference type="AlphaFoldDB" id="A0A3M7T077"/>
<reference evidence="1 2" key="1">
    <citation type="journal article" date="2018" name="Sci. Rep.">
        <title>Genomic signatures of local adaptation to the degree of environmental predictability in rotifers.</title>
        <authorList>
            <person name="Franch-Gras L."/>
            <person name="Hahn C."/>
            <person name="Garcia-Roger E.M."/>
            <person name="Carmona M.J."/>
            <person name="Serra M."/>
            <person name="Gomez A."/>
        </authorList>
    </citation>
    <scope>NUCLEOTIDE SEQUENCE [LARGE SCALE GENOMIC DNA]</scope>
    <source>
        <strain evidence="1">HYR1</strain>
    </source>
</reference>
<proteinExistence type="predicted"/>
<keyword evidence="1" id="KW-0695">RNA-directed DNA polymerase</keyword>
<keyword evidence="1" id="KW-0808">Transferase</keyword>
<evidence type="ECO:0000313" key="2">
    <source>
        <dbReference type="Proteomes" id="UP000276133"/>
    </source>
</evidence>
<dbReference type="GO" id="GO:0003964">
    <property type="term" value="F:RNA-directed DNA polymerase activity"/>
    <property type="evidence" value="ECO:0007669"/>
    <property type="project" value="UniProtKB-KW"/>
</dbReference>
<name>A0A3M7T077_BRAPC</name>
<gene>
    <name evidence="1" type="ORF">BpHYR1_034597</name>
</gene>
<sequence length="198" mass="23354">MTDSVKKMEKVLKICKTFGIKTEIKFNPTKTQIMRINGTNQDETSLELCGEEIEWVRKLKYLGVWVDGKHYSKEHLRERRLSTWRAFYLLKTNLDICSKDISPKLKAHLFKTYVRPIMYYGLENCTINKNSNNGFAKRVLANDFTLRIFKSNETKNNRINKFISELKEIIGLDEPITKEILEDKIKQIKKEDKELSKN</sequence>